<keyword evidence="7" id="KW-1185">Reference proteome</keyword>
<dbReference type="Gene3D" id="1.10.3130.20">
    <property type="entry name" value="Phycobilisome linker domain"/>
    <property type="match status" value="2"/>
</dbReference>
<sequence length="914" mass="95774">PSTPSIGVEGLAGEATILDDDTTPGPVVSIAAAANTESSLHYLTFVVRLSEAAADAVSFNYRTLAGTAEDEDLYHGLNSTATSGQLSFAPGETTKEIVIRISGDSLDERDESVVMQLSELTPNASFAGGETTLRATGVIRDDDGTGSNLALFVSDPVLVEGDSGTREAEFEVRLSRPAEEAFSVGYATRDISALAGEDYAPRTGTLNFAIGEEVKTVRVPVFGDAAAEPTESFALVLDPPSTPSIGVEGLAGEATILDDDTTPGPVVSIAAAANTESSLHYLTFVVSLSEAASDAVSFDYRTLAGTAGDEDLYHGLNSAATSGRLSFAPGETTKEIVIRISGDNIDERDEHVVLQLSALVGGSFADGASTASALGFIRDDDGVGLETSIAVEPVITREHAVDAMRYEIPVALSRPATAELSFDVVALNQSAIAGQDYRLIDSRVTFGVGESRAAVSVDILGDGLDEATETFGLALTPVSGAPFAGNTPVGVVTILNGPRIPTPGDDRLEGTAGPDDINLLAGDDYFDGLGGNDSVRGGNGSDMIIGGAGSDDLHGEAGHDFLIGGAVANVVSVAGGQVYRLYRATLDRSPDATGYDGWTGRLEAGTHPLLSVVTGFVASREFQAVYGALNDTAFVRLLYNNVLDRAPDATGLTNWVGRLATGVTREEVVLGFSESREFKLKTLPEAGAYSEAQADHLRATYADDVFRLYQATLDRAPDVQGLGNWAGRLADGQSYVNIAGGFTNSAEFRSTYGAVDSPAFVTLLYNNVLDRNPDATGLRNWVARMDGGMSREGVVQGFAQSQELINKTAAPFAAYMASLEGDELNGGPGNDILAGSLLADTFVFDADEDGANRVLHLETWDTLRFVDFGYSEAADALDHMRAVGSGVVFSDQGVQVTFERTSLSEITTVDYLFT</sequence>
<dbReference type="PANTHER" id="PTHR11878">
    <property type="entry name" value="SODIUM/CALCIUM EXCHANGER"/>
    <property type="match status" value="1"/>
</dbReference>
<dbReference type="EMBL" id="FNAT01000013">
    <property type="protein sequence ID" value="SDF40374.1"/>
    <property type="molecule type" value="Genomic_DNA"/>
</dbReference>
<dbReference type="GO" id="GO:0016020">
    <property type="term" value="C:membrane"/>
    <property type="evidence" value="ECO:0007669"/>
    <property type="project" value="InterPro"/>
</dbReference>
<evidence type="ECO:0000313" key="6">
    <source>
        <dbReference type="EMBL" id="SDF40374.1"/>
    </source>
</evidence>
<dbReference type="InterPro" id="IPR038081">
    <property type="entry name" value="CalX-like_sf"/>
</dbReference>
<proteinExistence type="predicted"/>
<dbReference type="SUPFAM" id="SSF51120">
    <property type="entry name" value="beta-Roll"/>
    <property type="match status" value="2"/>
</dbReference>
<dbReference type="InterPro" id="IPR003644">
    <property type="entry name" value="Calx_beta"/>
</dbReference>
<evidence type="ECO:0000256" key="2">
    <source>
        <dbReference type="ARBA" id="ARBA00022737"/>
    </source>
</evidence>
<dbReference type="Gene3D" id="2.60.40.2030">
    <property type="match status" value="4"/>
</dbReference>
<dbReference type="GO" id="GO:0007154">
    <property type="term" value="P:cell communication"/>
    <property type="evidence" value="ECO:0007669"/>
    <property type="project" value="InterPro"/>
</dbReference>
<keyword evidence="4" id="KW-0813">Transport</keyword>
<dbReference type="AlphaFoldDB" id="A0A1G7KTH8"/>
<evidence type="ECO:0000256" key="4">
    <source>
        <dbReference type="ARBA" id="ARBA00023065"/>
    </source>
</evidence>
<evidence type="ECO:0000259" key="5">
    <source>
        <dbReference type="SMART" id="SM00237"/>
    </source>
</evidence>
<evidence type="ECO:0000313" key="7">
    <source>
        <dbReference type="Proteomes" id="UP000198922"/>
    </source>
</evidence>
<dbReference type="PRINTS" id="PR00313">
    <property type="entry name" value="CABNDNGRPT"/>
</dbReference>
<dbReference type="GO" id="GO:0005509">
    <property type="term" value="F:calcium ion binding"/>
    <property type="evidence" value="ECO:0007669"/>
    <property type="project" value="InterPro"/>
</dbReference>
<dbReference type="Proteomes" id="UP000198922">
    <property type="component" value="Unassembled WGS sequence"/>
</dbReference>
<dbReference type="Pfam" id="PF03160">
    <property type="entry name" value="Calx-beta"/>
    <property type="match status" value="4"/>
</dbReference>
<dbReference type="InterPro" id="IPR038255">
    <property type="entry name" value="PBS_linker_sf"/>
</dbReference>
<dbReference type="InterPro" id="IPR001343">
    <property type="entry name" value="Hemolysn_Ca-bd"/>
</dbReference>
<dbReference type="Pfam" id="PF13946">
    <property type="entry name" value="DUF4214"/>
    <property type="match status" value="2"/>
</dbReference>
<dbReference type="STRING" id="521013.SAMN04488567_0300"/>
<keyword evidence="2" id="KW-0677">Repeat</keyword>
<dbReference type="InterPro" id="IPR051171">
    <property type="entry name" value="CaCA"/>
</dbReference>
<dbReference type="Pfam" id="PF00353">
    <property type="entry name" value="HemolysinCabind"/>
    <property type="match status" value="3"/>
</dbReference>
<keyword evidence="4" id="KW-0406">Ion transport</keyword>
<name>A0A1G7KTH8_9RHOB</name>
<dbReference type="RefSeq" id="WP_131802692.1">
    <property type="nucleotide sequence ID" value="NZ_FNAT01000013.1"/>
</dbReference>
<accession>A0A1G7KTH8</accession>
<keyword evidence="3" id="KW-0106">Calcium</keyword>
<evidence type="ECO:0000256" key="1">
    <source>
        <dbReference type="ARBA" id="ARBA00022729"/>
    </source>
</evidence>
<evidence type="ECO:0000256" key="3">
    <source>
        <dbReference type="ARBA" id="ARBA00022837"/>
    </source>
</evidence>
<feature type="domain" description="Calx-beta" evidence="5">
    <location>
        <begin position="13"/>
        <end position="118"/>
    </location>
</feature>
<dbReference type="OrthoDB" id="9795675at2"/>
<feature type="domain" description="Calx-beta" evidence="5">
    <location>
        <begin position="252"/>
        <end position="357"/>
    </location>
</feature>
<protein>
    <submittedName>
        <fullName evidence="6">Calx-beta domain-containing protein</fullName>
    </submittedName>
</protein>
<reference evidence="7" key="1">
    <citation type="submission" date="2016-10" db="EMBL/GenBank/DDBJ databases">
        <authorList>
            <person name="Varghese N."/>
            <person name="Submissions S."/>
        </authorList>
    </citation>
    <scope>NUCLEOTIDE SEQUENCE [LARGE SCALE GENOMIC DNA]</scope>
    <source>
        <strain evidence="7">DSM 21424</strain>
    </source>
</reference>
<dbReference type="SMART" id="SM00237">
    <property type="entry name" value="Calx_beta"/>
    <property type="match status" value="3"/>
</dbReference>
<dbReference type="GO" id="GO:0030001">
    <property type="term" value="P:metal ion transport"/>
    <property type="evidence" value="ECO:0007669"/>
    <property type="project" value="TreeGrafter"/>
</dbReference>
<dbReference type="InterPro" id="IPR025282">
    <property type="entry name" value="DUF4214"/>
</dbReference>
<keyword evidence="1" id="KW-0732">Signal</keyword>
<feature type="domain" description="Calx-beta" evidence="5">
    <location>
        <begin position="135"/>
        <end position="238"/>
    </location>
</feature>
<feature type="non-terminal residue" evidence="6">
    <location>
        <position position="1"/>
    </location>
</feature>
<organism evidence="6 7">
    <name type="scientific">Limimaricola pyoseonensis</name>
    <dbReference type="NCBI Taxonomy" id="521013"/>
    <lineage>
        <taxon>Bacteria</taxon>
        <taxon>Pseudomonadati</taxon>
        <taxon>Pseudomonadota</taxon>
        <taxon>Alphaproteobacteria</taxon>
        <taxon>Rhodobacterales</taxon>
        <taxon>Paracoccaceae</taxon>
        <taxon>Limimaricola</taxon>
    </lineage>
</organism>
<dbReference type="InterPro" id="IPR011049">
    <property type="entry name" value="Serralysin-like_metalloprot_C"/>
</dbReference>
<dbReference type="SUPFAM" id="SSF141072">
    <property type="entry name" value="CalX-like"/>
    <property type="match status" value="4"/>
</dbReference>
<dbReference type="PANTHER" id="PTHR11878:SF65">
    <property type="entry name" value="NA_CA-EXCHANGE PROTEIN, ISOFORM G"/>
    <property type="match status" value="1"/>
</dbReference>
<gene>
    <name evidence="6" type="ORF">SAMN04488567_0300</name>
</gene>